<name>A0A078A9R4_STYLE</name>
<dbReference type="CDD" id="cd07997">
    <property type="entry name" value="WGR_PARP"/>
    <property type="match status" value="1"/>
</dbReference>
<dbReference type="Pfam" id="PF00644">
    <property type="entry name" value="PARP"/>
    <property type="match status" value="1"/>
</dbReference>
<evidence type="ECO:0000256" key="1">
    <source>
        <dbReference type="ARBA" id="ARBA00004123"/>
    </source>
</evidence>
<dbReference type="Pfam" id="PF00023">
    <property type="entry name" value="Ank"/>
    <property type="match status" value="1"/>
</dbReference>
<evidence type="ECO:0000259" key="12">
    <source>
        <dbReference type="PROSITE" id="PS51060"/>
    </source>
</evidence>
<evidence type="ECO:0000313" key="15">
    <source>
        <dbReference type="Proteomes" id="UP000039865"/>
    </source>
</evidence>
<keyword evidence="6" id="KW-0539">Nucleus</keyword>
<evidence type="ECO:0000256" key="10">
    <source>
        <dbReference type="SAM" id="MobiDB-lite"/>
    </source>
</evidence>
<dbReference type="Proteomes" id="UP000039865">
    <property type="component" value="Unassembled WGS sequence"/>
</dbReference>
<dbReference type="Pfam" id="PF05406">
    <property type="entry name" value="WGR"/>
    <property type="match status" value="1"/>
</dbReference>
<dbReference type="SMART" id="SM00773">
    <property type="entry name" value="WGR"/>
    <property type="match status" value="1"/>
</dbReference>
<feature type="compositionally biased region" description="Basic residues" evidence="10">
    <location>
        <begin position="302"/>
        <end position="314"/>
    </location>
</feature>
<feature type="repeat" description="ANK" evidence="8">
    <location>
        <begin position="763"/>
        <end position="795"/>
    </location>
</feature>
<feature type="region of interest" description="Disordered" evidence="10">
    <location>
        <begin position="1"/>
        <end position="108"/>
    </location>
</feature>
<dbReference type="PROSITE" id="PS51977">
    <property type="entry name" value="WGR"/>
    <property type="match status" value="1"/>
</dbReference>
<feature type="region of interest" description="Disordered" evidence="10">
    <location>
        <begin position="293"/>
        <end position="314"/>
    </location>
</feature>
<accession>A0A078A9R4</accession>
<evidence type="ECO:0000256" key="5">
    <source>
        <dbReference type="ARBA" id="ARBA00023027"/>
    </source>
</evidence>
<sequence length="2398" mass="276935">MKRANSHKHESIDQIPVQQDQNNIPQSLPVLANQKSNNSHKSKEESKRKASKSKDRKVSRSEKQPPKSQNKKQVSKSKEKAKPNIPKNIKPKEEKKKNNRKLPAKDAQADLNIVNGNIIQQNGHIDHIQQDNNINNQIVQMNMIQKQHSQIIDGQDVQISAKKRAPKQNRSKKGKEEEKKAAQADIQDINIINQNNKAIKKQKSNQKQQIEAPKQKRQRQPQIDAVPAIKKSQSVARAPPRKRQRLDDEQEEEKAVPPQMAKGRKINKANQIIQNEDAKMDQIEQDQNRIDQNIEGGENQQPKKRVKKAAAKKAAKPKKVVEPVPLREEVEIPDVIKIFQSQDQEPQINCCQTCSNRNGIRSVLINSVDLFIKCQKSRAHVSSLIEQMGPELRYSALDRAVQLNRLDILEILLDQSKPENEFRMKKKSSQIVKFETGEVGQMAFGYKVRKVQMMRGNRQGNNAFTEDPTHEYQTPLDYLLNDQYCIEKCFGQDGVNRQTLELIQKFSGDRFIPFIQEKALPFILRNGCYKTLVALFGVLGQAGDIQNNFFNDVYYQLLTVDKVENFKITPQQQQLAKQNQTVHYTYIAALNPSGVALRYLNLTKQDIEFDNSKPSAVFYAAVCKNDVNLKILKDLGVNFHGQDDKKCSPLMWALRARVPLQVVETLSEELNSAQFHHKDEQKQMAIHFFCKYGVDMTLGKKERFDRIQDFMQFFVEWKAKFSQFGGWNKFTPLIYACTYGNIDIAEYLIKNIPRLSINKGDKYKRTPLAMSCRNGHANIAALLIKHNCDINLADTSENSPLHYAAAYGWIECVEVLIKYGADPSPDNAWKSTPITIALQKNHIAIVKELLKTSDIDVNSKDDEGRTLLTLAMANINFESIEFINHLINSKGSDVNQQDAKGRTPLYIIVESLSSRKQGLFSDHDALEYKIVKMLISQGASLNLKTKDGKSPFSLAFEKGMNELLDLFGKEIDLNKDPFLLFAFSGISCMKISLQGLLKSCFDRTRIEDETINFVNDQGFTPLLYYLHQFVQSRDQILTTIQDMIAKHEKFIDNQNIIEKIEQNQQAANLFINPTQKSLDIYESQIIQPFLKFLQVLIDNGANPNAYILKLKQYRDEPLQQTQLSQISQQVAAQGRRPPEKDQYTSELLGLCSVIHLLVENNVVIRPVFDFFINLQGIQLNQVNFQKMTPFFKLVKTKNIKDNQDHKYCFEQLIKTGKVDIDAPDQFGMSSFWFFYSNNRFDEAFYLVSQGANINHIDNYGFFALKKELFNSNINMIQKLLEKKANPDTTDEFQRTILHLSCDFSHRKDYKEIFKLLIKHNANIQALDFKARTPIHYMFVKKNRRDAVDQFDPLNLNIGLDILINKDTIKDIDFNHQDINGKSLLHYMAQRGSTASLKHFIKLLGVDKINFNIEDKYKNTPLSIAINSRHFDFVEYLIQLQLVNLKGFIYDQPKQQRVGNLNDDEQSDLEFMQVVDQNGIQILNGQKAKHDKDALNLFRYIIRNQVQQLEKLFIENQYDRIQMVVDYICEGQIAKLFQVIETHFKNVAGAKGSILIQKNEKGQNLIHVLAKNAHLIKNISELTKFYQMLVKEGVDPKELDNKGRSALHLAVKSGNIHLIQFLVDVELFDVNQIDNQGTNSINQLLKGDRIVTANKSILIYLIKKGGDSNNIYNERLYQPLIKEEDGIFEELKQDLLEETYKTTSVIHAIRHESKNRDNIRVILKKLLKHANPSIQDSDGKDAFFYTAIRNHYNTFNFIVNYIYEKKQSYDSIVKDNIDKNGKSFIHFIINPLEFGSFENSDILQKALEIGFKHNIRDKQGMTPYQQACLQKSGVLIQVFKENNLADEDLADEMIIDTNRRNDDAEEQMNIDFESDAQSYLQQIQMQIDSTKFVPCDPSGKFNDDCIVMYDQETEQHFDVYMTRVEIGKFQPGGDYLFYKMQLVLDQSRDLAILLTRWGRIGEEGAFQKTPFSTHEEAIDEFKKVFEQKSGNKWCKADNFHKKFRKFQLMRTNYVTIDQKNYLLPFDLENSAPINNQFIHKNSVDMLREICDVNTYLKALQNSGVDPKAMPFSNLDRQNLYDALEVLKKLQGTLKKLEQMNPRPYAENEKMKLLQTREKMWYLSSRFYEYIPHEEYRNKMVPPISTMDMLIQKSSMIQNLIEIEAASKMLLGAHFKQDQINPLEYCLRASGIRFEYLDIQKDQGEYKLIHQYGTNTYLEQNKKQIKSIIRLTKYDEQKKFRSDLENRKLLFHGSRVSNFLGIMKHGLRVQPIEVQRNGNLLGKGIYFTDMISKAIQYTNDQNAPQHGSKFILVCEVSLGEQKQVKRFNQNFVFEEGINSIQGQGRQAPDEKILVTLPDGAQVPLGKAIPIQGNENSDFQFNEYVVPEVDQVRMRYLIQLK</sequence>
<dbReference type="InterPro" id="IPR036930">
    <property type="entry name" value="WGR_dom_sf"/>
</dbReference>
<dbReference type="InterPro" id="IPR050800">
    <property type="entry name" value="ARTD/PARP"/>
</dbReference>
<keyword evidence="5 9" id="KW-0520">NAD</keyword>
<evidence type="ECO:0000259" key="13">
    <source>
        <dbReference type="PROSITE" id="PS51977"/>
    </source>
</evidence>
<dbReference type="GO" id="GO:1990404">
    <property type="term" value="F:NAD+-protein mono-ADP-ribosyltransferase activity"/>
    <property type="evidence" value="ECO:0007669"/>
    <property type="project" value="TreeGrafter"/>
</dbReference>
<dbReference type="Gene3D" id="2.20.140.10">
    <property type="entry name" value="WGR domain"/>
    <property type="match status" value="1"/>
</dbReference>
<evidence type="ECO:0000256" key="2">
    <source>
        <dbReference type="ARBA" id="ARBA00022676"/>
    </source>
</evidence>
<feature type="domain" description="PARP catalytic" evidence="11">
    <location>
        <begin position="2179"/>
        <end position="2398"/>
    </location>
</feature>
<feature type="compositionally biased region" description="Polar residues" evidence="10">
    <location>
        <begin position="16"/>
        <end position="26"/>
    </location>
</feature>
<dbReference type="GO" id="GO:0006302">
    <property type="term" value="P:double-strand break repair"/>
    <property type="evidence" value="ECO:0007669"/>
    <property type="project" value="TreeGrafter"/>
</dbReference>
<keyword evidence="3 9" id="KW-0808">Transferase</keyword>
<dbReference type="SUPFAM" id="SSF48403">
    <property type="entry name" value="Ankyrin repeat"/>
    <property type="match status" value="4"/>
</dbReference>
<dbReference type="SUPFAM" id="SSF47587">
    <property type="entry name" value="Domain of poly(ADP-ribose) polymerase"/>
    <property type="match status" value="1"/>
</dbReference>
<reference evidence="14 15" key="1">
    <citation type="submission" date="2014-06" db="EMBL/GenBank/DDBJ databases">
        <authorList>
            <person name="Swart Estienne"/>
        </authorList>
    </citation>
    <scope>NUCLEOTIDE SEQUENCE [LARGE SCALE GENOMIC DNA]</scope>
    <source>
        <strain evidence="14 15">130c</strain>
    </source>
</reference>
<comment type="subcellular location">
    <subcellularLocation>
        <location evidence="1">Nucleus</location>
    </subcellularLocation>
</comment>
<dbReference type="Pfam" id="PF02877">
    <property type="entry name" value="PARP_reg"/>
    <property type="match status" value="1"/>
</dbReference>
<evidence type="ECO:0000256" key="6">
    <source>
        <dbReference type="ARBA" id="ARBA00023242"/>
    </source>
</evidence>
<dbReference type="InterPro" id="IPR036616">
    <property type="entry name" value="Poly(ADP-ribose)pol_reg_dom_sf"/>
</dbReference>
<dbReference type="PROSITE" id="PS50088">
    <property type="entry name" value="ANK_REPEAT"/>
    <property type="match status" value="3"/>
</dbReference>
<evidence type="ECO:0000256" key="9">
    <source>
        <dbReference type="RuleBase" id="RU362114"/>
    </source>
</evidence>
<dbReference type="SUPFAM" id="SSF56399">
    <property type="entry name" value="ADP-ribosylation"/>
    <property type="match status" value="1"/>
</dbReference>
<comment type="catalytic activity">
    <reaction evidence="7">
        <text>NAD(+) + (ADP-D-ribosyl)n-acceptor = nicotinamide + (ADP-D-ribosyl)n+1-acceptor + H(+).</text>
        <dbReference type="EC" id="2.4.2.30"/>
    </reaction>
</comment>
<dbReference type="GO" id="GO:0070212">
    <property type="term" value="P:protein poly-ADP-ribosylation"/>
    <property type="evidence" value="ECO:0007669"/>
    <property type="project" value="TreeGrafter"/>
</dbReference>
<dbReference type="PANTHER" id="PTHR10459">
    <property type="entry name" value="DNA LIGASE"/>
    <property type="match status" value="1"/>
</dbReference>
<dbReference type="Gene3D" id="1.25.40.20">
    <property type="entry name" value="Ankyrin repeat-containing domain"/>
    <property type="match status" value="3"/>
</dbReference>
<feature type="domain" description="PARP alpha-helical" evidence="12">
    <location>
        <begin position="2034"/>
        <end position="2169"/>
    </location>
</feature>
<dbReference type="GO" id="GO:0005730">
    <property type="term" value="C:nucleolus"/>
    <property type="evidence" value="ECO:0007669"/>
    <property type="project" value="TreeGrafter"/>
</dbReference>
<evidence type="ECO:0000313" key="14">
    <source>
        <dbReference type="EMBL" id="CDW79015.1"/>
    </source>
</evidence>
<dbReference type="InParanoid" id="A0A078A9R4"/>
<evidence type="ECO:0000256" key="8">
    <source>
        <dbReference type="PROSITE-ProRule" id="PRU00023"/>
    </source>
</evidence>
<evidence type="ECO:0000259" key="11">
    <source>
        <dbReference type="PROSITE" id="PS51059"/>
    </source>
</evidence>
<dbReference type="EMBL" id="CCKQ01007621">
    <property type="protein sequence ID" value="CDW79015.1"/>
    <property type="molecule type" value="Genomic_DNA"/>
</dbReference>
<dbReference type="Gene3D" id="3.90.228.10">
    <property type="match status" value="1"/>
</dbReference>
<feature type="compositionally biased region" description="Basic residues" evidence="10">
    <location>
        <begin position="161"/>
        <end position="173"/>
    </location>
</feature>
<feature type="domain" description="WGR" evidence="13">
    <location>
        <begin position="1903"/>
        <end position="2005"/>
    </location>
</feature>
<dbReference type="InterPro" id="IPR036770">
    <property type="entry name" value="Ankyrin_rpt-contain_sf"/>
</dbReference>
<feature type="repeat" description="ANK" evidence="8">
    <location>
        <begin position="796"/>
        <end position="828"/>
    </location>
</feature>
<dbReference type="PANTHER" id="PTHR10459:SF60">
    <property type="entry name" value="POLY [ADP-RIBOSE] POLYMERASE 2"/>
    <property type="match status" value="1"/>
</dbReference>
<organism evidence="14 15">
    <name type="scientific">Stylonychia lemnae</name>
    <name type="common">Ciliate</name>
    <dbReference type="NCBI Taxonomy" id="5949"/>
    <lineage>
        <taxon>Eukaryota</taxon>
        <taxon>Sar</taxon>
        <taxon>Alveolata</taxon>
        <taxon>Ciliophora</taxon>
        <taxon>Intramacronucleata</taxon>
        <taxon>Spirotrichea</taxon>
        <taxon>Stichotrichia</taxon>
        <taxon>Sporadotrichida</taxon>
        <taxon>Oxytrichidae</taxon>
        <taxon>Stylonychinae</taxon>
        <taxon>Stylonychia</taxon>
    </lineage>
</organism>
<keyword evidence="2 9" id="KW-0328">Glycosyltransferase</keyword>
<feature type="compositionally biased region" description="Basic and acidic residues" evidence="10">
    <location>
        <begin position="41"/>
        <end position="65"/>
    </location>
</feature>
<keyword evidence="4" id="KW-0548">Nucleotidyltransferase</keyword>
<dbReference type="PROSITE" id="PS50297">
    <property type="entry name" value="ANK_REP_REGION"/>
    <property type="match status" value="3"/>
</dbReference>
<dbReference type="Gene3D" id="1.20.142.10">
    <property type="entry name" value="Poly(ADP-ribose) polymerase, regulatory domain"/>
    <property type="match status" value="1"/>
</dbReference>
<dbReference type="GO" id="GO:0003950">
    <property type="term" value="F:NAD+ poly-ADP-ribosyltransferase activity"/>
    <property type="evidence" value="ECO:0007669"/>
    <property type="project" value="UniProtKB-UniRule"/>
</dbReference>
<dbReference type="InterPro" id="IPR002110">
    <property type="entry name" value="Ankyrin_rpt"/>
</dbReference>
<feature type="region of interest" description="Disordered" evidence="10">
    <location>
        <begin position="149"/>
        <end position="263"/>
    </location>
</feature>
<dbReference type="Pfam" id="PF12796">
    <property type="entry name" value="Ank_2"/>
    <property type="match status" value="4"/>
</dbReference>
<feature type="compositionally biased region" description="Low complexity" evidence="10">
    <location>
        <begin position="183"/>
        <end position="197"/>
    </location>
</feature>
<keyword evidence="15" id="KW-1185">Reference proteome</keyword>
<evidence type="ECO:0000256" key="3">
    <source>
        <dbReference type="ARBA" id="ARBA00022679"/>
    </source>
</evidence>
<feature type="repeat" description="ANK" evidence="8">
    <location>
        <begin position="1601"/>
        <end position="1623"/>
    </location>
</feature>
<evidence type="ECO:0000256" key="7">
    <source>
        <dbReference type="ARBA" id="ARBA00033987"/>
    </source>
</evidence>
<keyword evidence="8" id="KW-0040">ANK repeat</keyword>
<dbReference type="InterPro" id="IPR012317">
    <property type="entry name" value="Poly(ADP-ribose)pol_cat_dom"/>
</dbReference>
<dbReference type="SMART" id="SM00248">
    <property type="entry name" value="ANK"/>
    <property type="match status" value="18"/>
</dbReference>
<dbReference type="SUPFAM" id="SSF142921">
    <property type="entry name" value="WGR domain-like"/>
    <property type="match status" value="1"/>
</dbReference>
<dbReference type="PROSITE" id="PS51059">
    <property type="entry name" value="PARP_CATALYTIC"/>
    <property type="match status" value="1"/>
</dbReference>
<evidence type="ECO:0000256" key="4">
    <source>
        <dbReference type="ARBA" id="ARBA00022695"/>
    </source>
</evidence>
<dbReference type="InterPro" id="IPR008893">
    <property type="entry name" value="WGR_domain"/>
</dbReference>
<dbReference type="PROSITE" id="PS51060">
    <property type="entry name" value="PARP_ALPHA_HD"/>
    <property type="match status" value="1"/>
</dbReference>
<protein>
    <recommendedName>
        <fullName evidence="9">Poly [ADP-ribose] polymerase</fullName>
        <shortName evidence="9">PARP</shortName>
        <ecNumber evidence="9">2.4.2.-</ecNumber>
    </recommendedName>
</protein>
<dbReference type="OrthoDB" id="2017365at2759"/>
<proteinExistence type="predicted"/>
<dbReference type="EC" id="2.4.2.-" evidence="9"/>
<dbReference type="InterPro" id="IPR004102">
    <property type="entry name" value="Poly(ADP-ribose)pol_reg_dom"/>
</dbReference>
<gene>
    <name evidence="14" type="primary">Contig3229.g3462</name>
    <name evidence="14" type="ORF">STYLEM_8000</name>
</gene>
<dbReference type="GO" id="GO:0016779">
    <property type="term" value="F:nucleotidyltransferase activity"/>
    <property type="evidence" value="ECO:0007669"/>
    <property type="project" value="UniProtKB-KW"/>
</dbReference>